<sequence>MLPGYNEAEVEIRPVDLGVTTWDRCITSDLPRAWKTAVSLHEVEVTTRAELREVSPRLYGGRIVLPFFMWAVLVQLSKTMRPRSQPESKADIEQRIKRLLDELLEASEGNLLIVSHGWIMLELKKELIRRGFRGGEGLWRLKNGELYLFERP</sequence>
<protein>
    <submittedName>
        <fullName evidence="1">Broad specificity phosphatase PhoE</fullName>
    </submittedName>
</protein>
<keyword evidence="2" id="KW-1185">Reference proteome</keyword>
<comment type="caution">
    <text evidence="1">The sequence shown here is derived from an EMBL/GenBank/DDBJ whole genome shotgun (WGS) entry which is preliminary data.</text>
</comment>
<dbReference type="InterPro" id="IPR029033">
    <property type="entry name" value="His_PPase_superfam"/>
</dbReference>
<organism evidence="1 2">
    <name type="scientific">Paenibacillus phyllosphaerae</name>
    <dbReference type="NCBI Taxonomy" id="274593"/>
    <lineage>
        <taxon>Bacteria</taxon>
        <taxon>Bacillati</taxon>
        <taxon>Bacillota</taxon>
        <taxon>Bacilli</taxon>
        <taxon>Bacillales</taxon>
        <taxon>Paenibacillaceae</taxon>
        <taxon>Paenibacillus</taxon>
    </lineage>
</organism>
<gene>
    <name evidence="1" type="ORF">FHS18_002123</name>
</gene>
<dbReference type="RefSeq" id="WP_183599750.1">
    <property type="nucleotide sequence ID" value="NZ_JACHXK010000004.1"/>
</dbReference>
<evidence type="ECO:0000313" key="2">
    <source>
        <dbReference type="Proteomes" id="UP000570361"/>
    </source>
</evidence>
<reference evidence="1 2" key="1">
    <citation type="submission" date="2020-08" db="EMBL/GenBank/DDBJ databases">
        <title>Genomic Encyclopedia of Type Strains, Phase III (KMG-III): the genomes of soil and plant-associated and newly described type strains.</title>
        <authorList>
            <person name="Whitman W."/>
        </authorList>
    </citation>
    <scope>NUCLEOTIDE SEQUENCE [LARGE SCALE GENOMIC DNA]</scope>
    <source>
        <strain evidence="1 2">CECT 5862</strain>
    </source>
</reference>
<dbReference type="Proteomes" id="UP000570361">
    <property type="component" value="Unassembled WGS sequence"/>
</dbReference>
<dbReference type="Pfam" id="PF00300">
    <property type="entry name" value="His_Phos_1"/>
    <property type="match status" value="1"/>
</dbReference>
<proteinExistence type="predicted"/>
<dbReference type="InterPro" id="IPR013078">
    <property type="entry name" value="His_Pase_superF_clade-1"/>
</dbReference>
<dbReference type="Gene3D" id="3.40.50.1240">
    <property type="entry name" value="Phosphoglycerate mutase-like"/>
    <property type="match status" value="1"/>
</dbReference>
<evidence type="ECO:0000313" key="1">
    <source>
        <dbReference type="EMBL" id="MBB3110056.1"/>
    </source>
</evidence>
<dbReference type="AlphaFoldDB" id="A0A7W5AXG6"/>
<dbReference type="EMBL" id="JACHXK010000004">
    <property type="protein sequence ID" value="MBB3110056.1"/>
    <property type="molecule type" value="Genomic_DNA"/>
</dbReference>
<accession>A0A7W5AXG6</accession>
<name>A0A7W5AXG6_9BACL</name>
<dbReference type="SUPFAM" id="SSF53254">
    <property type="entry name" value="Phosphoglycerate mutase-like"/>
    <property type="match status" value="1"/>
</dbReference>